<keyword evidence="7 9" id="KW-0472">Membrane</keyword>
<name>A0ABQ4NP33_9RHOB</name>
<protein>
    <recommendedName>
        <fullName evidence="10">Bacterial sugar transferase domain-containing protein</fullName>
    </recommendedName>
</protein>
<gene>
    <name evidence="11" type="ORF">JANAI62_24700</name>
</gene>
<sequence length="233" mass="26255">MPITVSAKSADLRRFKTRAALPSLTRQKERLADFAKVFLDRATVGLGLLAIAPLLLVIAAVILILDGRPIFFGHERVGREGKSFKCWKFRTMVRNAEERLQFVLENDPKARAEWEETQKLKNDPRILPFGRVLRDLSIDELPQLWNVLRGDMSLVGPRPVTRGELAKYGPDRTSYLAVRPGLTGEWQVSGRSSVSFEERVAMDVEYVAKRSLVRDLTILLRTPAVVVKKTGAC</sequence>
<evidence type="ECO:0000256" key="3">
    <source>
        <dbReference type="ARBA" id="ARBA00022475"/>
    </source>
</evidence>
<evidence type="ECO:0000256" key="4">
    <source>
        <dbReference type="ARBA" id="ARBA00022679"/>
    </source>
</evidence>
<keyword evidence="8" id="KW-0270">Exopolysaccharide synthesis</keyword>
<evidence type="ECO:0000256" key="6">
    <source>
        <dbReference type="ARBA" id="ARBA00022989"/>
    </source>
</evidence>
<keyword evidence="5 9" id="KW-0812">Transmembrane</keyword>
<evidence type="ECO:0000256" key="1">
    <source>
        <dbReference type="ARBA" id="ARBA00004236"/>
    </source>
</evidence>
<comment type="caution">
    <text evidence="11">The sequence shown here is derived from an EMBL/GenBank/DDBJ whole genome shotgun (WGS) entry which is preliminary data.</text>
</comment>
<dbReference type="InterPro" id="IPR003362">
    <property type="entry name" value="Bact_transf"/>
</dbReference>
<evidence type="ECO:0000313" key="12">
    <source>
        <dbReference type="Proteomes" id="UP000786693"/>
    </source>
</evidence>
<reference evidence="11 12" key="1">
    <citation type="submission" date="2021-05" db="EMBL/GenBank/DDBJ databases">
        <title>Bacteria Genome sequencing.</title>
        <authorList>
            <person name="Takabe Y."/>
            <person name="Nakajima Y."/>
            <person name="Suzuki S."/>
            <person name="Shiozaki T."/>
        </authorList>
    </citation>
    <scope>NUCLEOTIDE SEQUENCE [LARGE SCALE GENOMIC DNA]</scope>
    <source>
        <strain evidence="11 12">AI_62</strain>
    </source>
</reference>
<organism evidence="11 12">
    <name type="scientific">Jannaschia pagri</name>
    <dbReference type="NCBI Taxonomy" id="2829797"/>
    <lineage>
        <taxon>Bacteria</taxon>
        <taxon>Pseudomonadati</taxon>
        <taxon>Pseudomonadota</taxon>
        <taxon>Alphaproteobacteria</taxon>
        <taxon>Rhodobacterales</taxon>
        <taxon>Roseobacteraceae</taxon>
        <taxon>Jannaschia</taxon>
    </lineage>
</organism>
<evidence type="ECO:0000313" key="11">
    <source>
        <dbReference type="EMBL" id="GIT95847.1"/>
    </source>
</evidence>
<keyword evidence="6 9" id="KW-1133">Transmembrane helix</keyword>
<dbReference type="PANTHER" id="PTHR30576:SF4">
    <property type="entry name" value="UNDECAPRENYL-PHOSPHATE GALACTOSE PHOSPHOTRANSFERASE"/>
    <property type="match status" value="1"/>
</dbReference>
<dbReference type="PANTHER" id="PTHR30576">
    <property type="entry name" value="COLANIC BIOSYNTHESIS UDP-GLUCOSE LIPID CARRIER TRANSFERASE"/>
    <property type="match status" value="1"/>
</dbReference>
<evidence type="ECO:0000259" key="10">
    <source>
        <dbReference type="Pfam" id="PF02397"/>
    </source>
</evidence>
<evidence type="ECO:0000256" key="2">
    <source>
        <dbReference type="ARBA" id="ARBA00006464"/>
    </source>
</evidence>
<feature type="transmembrane region" description="Helical" evidence="9">
    <location>
        <begin position="44"/>
        <end position="65"/>
    </location>
</feature>
<evidence type="ECO:0000256" key="9">
    <source>
        <dbReference type="SAM" id="Phobius"/>
    </source>
</evidence>
<accession>A0ABQ4NP33</accession>
<keyword evidence="4" id="KW-0808">Transferase</keyword>
<evidence type="ECO:0000256" key="8">
    <source>
        <dbReference type="ARBA" id="ARBA00023169"/>
    </source>
</evidence>
<evidence type="ECO:0000256" key="5">
    <source>
        <dbReference type="ARBA" id="ARBA00022692"/>
    </source>
</evidence>
<keyword evidence="3" id="KW-1003">Cell membrane</keyword>
<comment type="similarity">
    <text evidence="2">Belongs to the bacterial sugar transferase family.</text>
</comment>
<evidence type="ECO:0000256" key="7">
    <source>
        <dbReference type="ARBA" id="ARBA00023136"/>
    </source>
</evidence>
<dbReference type="EMBL" id="BPFH01000004">
    <property type="protein sequence ID" value="GIT95847.1"/>
    <property type="molecule type" value="Genomic_DNA"/>
</dbReference>
<keyword evidence="12" id="KW-1185">Reference proteome</keyword>
<proteinExistence type="inferred from homology"/>
<dbReference type="Pfam" id="PF02397">
    <property type="entry name" value="Bac_transf"/>
    <property type="match status" value="1"/>
</dbReference>
<comment type="subcellular location">
    <subcellularLocation>
        <location evidence="1">Cell membrane</location>
    </subcellularLocation>
</comment>
<dbReference type="Proteomes" id="UP000786693">
    <property type="component" value="Unassembled WGS sequence"/>
</dbReference>
<feature type="domain" description="Bacterial sugar transferase" evidence="10">
    <location>
        <begin position="36"/>
        <end position="228"/>
    </location>
</feature>